<feature type="transmembrane region" description="Helical" evidence="1">
    <location>
        <begin position="120"/>
        <end position="142"/>
    </location>
</feature>
<evidence type="ECO:0000313" key="3">
    <source>
        <dbReference type="Proteomes" id="UP000184432"/>
    </source>
</evidence>
<reference evidence="3" key="1">
    <citation type="submission" date="2016-11" db="EMBL/GenBank/DDBJ databases">
        <authorList>
            <person name="Varghese N."/>
            <person name="Submissions S."/>
        </authorList>
    </citation>
    <scope>NUCLEOTIDE SEQUENCE [LARGE SCALE GENOMIC DNA]</scope>
    <source>
        <strain evidence="3">DSM 22623</strain>
    </source>
</reference>
<gene>
    <name evidence="2" type="ORF">SAMN04488508_11111</name>
</gene>
<keyword evidence="1" id="KW-1133">Transmembrane helix</keyword>
<dbReference type="EMBL" id="FQYP01000011">
    <property type="protein sequence ID" value="SHJ58147.1"/>
    <property type="molecule type" value="Genomic_DNA"/>
</dbReference>
<feature type="transmembrane region" description="Helical" evidence="1">
    <location>
        <begin position="314"/>
        <end position="332"/>
    </location>
</feature>
<evidence type="ECO:0008006" key="4">
    <source>
        <dbReference type="Google" id="ProtNLM"/>
    </source>
</evidence>
<dbReference type="AlphaFoldDB" id="A0A1M6KGX7"/>
<name>A0A1M6KGX7_9FLAO</name>
<dbReference type="Proteomes" id="UP000184432">
    <property type="component" value="Unassembled WGS sequence"/>
</dbReference>
<keyword evidence="1" id="KW-0812">Transmembrane</keyword>
<feature type="transmembrane region" description="Helical" evidence="1">
    <location>
        <begin position="185"/>
        <end position="203"/>
    </location>
</feature>
<sequence length="404" mass="47164">MKTDQTELNKEVVISKFINGKVVFIMFSIFFWFIINYVDTDMPAHMRSIVKVNNGQSSYYPHFLFFFVVNALSFFSSDFKLMTLVTSLVLGLASAGKYWISKKIISQLISDINLKFKDNVITIVSFALLFCFAIPDFYNFFVLKQLYLGRTPSVVWHNSTTISVFPFAILLFWKQLKLFDRNDRISIFDRDIFLILALIILNILIKPSFVFVFFPISALFIMINTNWKLNKQCIIQLLPIFVGGVFLLIQYLVIYQNQPETTQLSNSALEIGVPFEFFLAFIPVWYLPVAYLLSFALPIAVIFYYREILKYKPFLYALSLTLFGILLSAFLLEGGLRKHHGNFTWQNIICSYLLLLTTVSFLLRKVKNQSLYSKKRIILWGLFILHFLSGILYLLKMYFTGRYH</sequence>
<evidence type="ECO:0000256" key="1">
    <source>
        <dbReference type="SAM" id="Phobius"/>
    </source>
</evidence>
<feature type="transmembrane region" description="Helical" evidence="1">
    <location>
        <begin position="81"/>
        <end position="100"/>
    </location>
</feature>
<dbReference type="STRING" id="570521.SAMN04488508_11111"/>
<keyword evidence="3" id="KW-1185">Reference proteome</keyword>
<dbReference type="RefSeq" id="WP_073320899.1">
    <property type="nucleotide sequence ID" value="NZ_FQYP01000011.1"/>
</dbReference>
<keyword evidence="1" id="KW-0472">Membrane</keyword>
<evidence type="ECO:0000313" key="2">
    <source>
        <dbReference type="EMBL" id="SHJ58147.1"/>
    </source>
</evidence>
<feature type="transmembrane region" description="Helical" evidence="1">
    <location>
        <begin position="20"/>
        <end position="38"/>
    </location>
</feature>
<accession>A0A1M6KGX7</accession>
<feature type="transmembrane region" description="Helical" evidence="1">
    <location>
        <begin position="277"/>
        <end position="305"/>
    </location>
</feature>
<feature type="transmembrane region" description="Helical" evidence="1">
    <location>
        <begin position="377"/>
        <end position="395"/>
    </location>
</feature>
<feature type="transmembrane region" description="Helical" evidence="1">
    <location>
        <begin position="344"/>
        <end position="365"/>
    </location>
</feature>
<organism evidence="2 3">
    <name type="scientific">Aquimarina spongiae</name>
    <dbReference type="NCBI Taxonomy" id="570521"/>
    <lineage>
        <taxon>Bacteria</taxon>
        <taxon>Pseudomonadati</taxon>
        <taxon>Bacteroidota</taxon>
        <taxon>Flavobacteriia</taxon>
        <taxon>Flavobacteriales</taxon>
        <taxon>Flavobacteriaceae</taxon>
        <taxon>Aquimarina</taxon>
    </lineage>
</organism>
<feature type="transmembrane region" description="Helical" evidence="1">
    <location>
        <begin position="154"/>
        <end position="173"/>
    </location>
</feature>
<proteinExistence type="predicted"/>
<dbReference type="OrthoDB" id="1092558at2"/>
<feature type="transmembrane region" description="Helical" evidence="1">
    <location>
        <begin position="234"/>
        <end position="257"/>
    </location>
</feature>
<protein>
    <recommendedName>
        <fullName evidence="4">Beta-carotene 15,15'-monooxygenase</fullName>
    </recommendedName>
</protein>
<feature type="transmembrane region" description="Helical" evidence="1">
    <location>
        <begin position="59"/>
        <end position="75"/>
    </location>
</feature>